<keyword evidence="2" id="KW-1185">Reference proteome</keyword>
<protein>
    <submittedName>
        <fullName evidence="1">Uncharacterized protein</fullName>
    </submittedName>
</protein>
<dbReference type="AlphaFoldDB" id="A0A6H5GVY0"/>
<dbReference type="Proteomes" id="UP000479000">
    <property type="component" value="Unassembled WGS sequence"/>
</dbReference>
<evidence type="ECO:0000313" key="1">
    <source>
        <dbReference type="EMBL" id="CAB0008638.1"/>
    </source>
</evidence>
<gene>
    <name evidence="1" type="ORF">NTEN_LOCUS13884</name>
</gene>
<dbReference type="EMBL" id="CADCXU010020502">
    <property type="protein sequence ID" value="CAB0008638.1"/>
    <property type="molecule type" value="Genomic_DNA"/>
</dbReference>
<name>A0A6H5GVY0_9HEMI</name>
<reference evidence="1 2" key="1">
    <citation type="submission" date="2020-02" db="EMBL/GenBank/DDBJ databases">
        <authorList>
            <person name="Ferguson B K."/>
        </authorList>
    </citation>
    <scope>NUCLEOTIDE SEQUENCE [LARGE SCALE GENOMIC DNA]</scope>
</reference>
<organism evidence="1 2">
    <name type="scientific">Nesidiocoris tenuis</name>
    <dbReference type="NCBI Taxonomy" id="355587"/>
    <lineage>
        <taxon>Eukaryota</taxon>
        <taxon>Metazoa</taxon>
        <taxon>Ecdysozoa</taxon>
        <taxon>Arthropoda</taxon>
        <taxon>Hexapoda</taxon>
        <taxon>Insecta</taxon>
        <taxon>Pterygota</taxon>
        <taxon>Neoptera</taxon>
        <taxon>Paraneoptera</taxon>
        <taxon>Hemiptera</taxon>
        <taxon>Heteroptera</taxon>
        <taxon>Panheteroptera</taxon>
        <taxon>Cimicomorpha</taxon>
        <taxon>Miridae</taxon>
        <taxon>Dicyphina</taxon>
        <taxon>Nesidiocoris</taxon>
    </lineage>
</organism>
<proteinExistence type="predicted"/>
<sequence length="214" mass="24366">MVDNGSEKRVNEGIAIVIKSRFRTELQKKRLLIHIYSESLPEQVANSSQCGFTCRDLWQETRQTAVGGQTGKREGILARERGCGSTNTYYPVLPLLCQNNGSVESSPNRQRQLRSTQLINFSTTSHLKGLMMTMEPSRSILRTLHVGSAKFDRVITGYSIQLGSSRIHRVLRDFSPAQRNEVHNDFPNKCVCPSVVIYIVFRPQPVVRRFQYIH</sequence>
<accession>A0A6H5GVY0</accession>
<evidence type="ECO:0000313" key="2">
    <source>
        <dbReference type="Proteomes" id="UP000479000"/>
    </source>
</evidence>
<dbReference type="OrthoDB" id="6416577at2759"/>